<evidence type="ECO:0000313" key="2">
    <source>
        <dbReference type="EMBL" id="MBE9466505.1"/>
    </source>
</evidence>
<evidence type="ECO:0000313" key="3">
    <source>
        <dbReference type="Proteomes" id="UP000634134"/>
    </source>
</evidence>
<organism evidence="2 3">
    <name type="scientific">Dyadobacter subterraneus</name>
    <dbReference type="NCBI Taxonomy" id="2773304"/>
    <lineage>
        <taxon>Bacteria</taxon>
        <taxon>Pseudomonadati</taxon>
        <taxon>Bacteroidota</taxon>
        <taxon>Cytophagia</taxon>
        <taxon>Cytophagales</taxon>
        <taxon>Spirosomataceae</taxon>
        <taxon>Dyadobacter</taxon>
    </lineage>
</organism>
<feature type="domain" description="CobN/magnesium chelatase" evidence="1">
    <location>
        <begin position="265"/>
        <end position="1408"/>
    </location>
</feature>
<dbReference type="PANTHER" id="PTHR44119">
    <property type="entry name" value="MAGNESIUM-CHELATASE SUBUNIT CHLH, CHLOROPLASTIC"/>
    <property type="match status" value="1"/>
</dbReference>
<dbReference type="PANTHER" id="PTHR44119:SF4">
    <property type="entry name" value="AEROBIC COBALTOCHELATASE SUBUNIT COBN"/>
    <property type="match status" value="1"/>
</dbReference>
<keyword evidence="3" id="KW-1185">Reference proteome</keyword>
<dbReference type="Pfam" id="PF02514">
    <property type="entry name" value="CobN-Mg_chel"/>
    <property type="match status" value="1"/>
</dbReference>
<dbReference type="InterPro" id="IPR003672">
    <property type="entry name" value="CobN/Mg_chltase"/>
</dbReference>
<reference evidence="3" key="1">
    <citation type="submission" date="2023-07" db="EMBL/GenBank/DDBJ databases">
        <title>Dyadobacter sp. nov 'subterranea' isolated from contaminted grondwater.</title>
        <authorList>
            <person name="Szabo I."/>
            <person name="Al-Omari J."/>
            <person name="Szerdahelyi S.G."/>
            <person name="Rado J."/>
        </authorList>
    </citation>
    <scope>NUCLEOTIDE SEQUENCE [LARGE SCALE GENOMIC DNA]</scope>
    <source>
        <strain evidence="3">UP-52</strain>
    </source>
</reference>
<dbReference type="CDD" id="cd10150">
    <property type="entry name" value="CobN_like"/>
    <property type="match status" value="1"/>
</dbReference>
<dbReference type="NCBIfam" id="TIGR02257">
    <property type="entry name" value="cobalto_cobN"/>
    <property type="match status" value="1"/>
</dbReference>
<name>A0ABR9WLU7_9BACT</name>
<gene>
    <name evidence="2" type="primary">cobN</name>
    <name evidence="2" type="ORF">IEE83_31955</name>
</gene>
<dbReference type="EMBL" id="JACYGY010000002">
    <property type="protein sequence ID" value="MBE9466505.1"/>
    <property type="molecule type" value="Genomic_DNA"/>
</dbReference>
<proteinExistence type="predicted"/>
<keyword evidence="2" id="KW-0436">Ligase</keyword>
<protein>
    <submittedName>
        <fullName evidence="2">Cobaltochelatase subunit CobN</fullName>
        <ecNumber evidence="2">6.6.1.2</ecNumber>
    </submittedName>
</protein>
<dbReference type="Proteomes" id="UP000634134">
    <property type="component" value="Unassembled WGS sequence"/>
</dbReference>
<evidence type="ECO:0000259" key="1">
    <source>
        <dbReference type="Pfam" id="PF02514"/>
    </source>
</evidence>
<dbReference type="InterPro" id="IPR011953">
    <property type="entry name" value="Cobalto_CobN"/>
</dbReference>
<sequence length="1436" mass="159327">MSEIKRQRITRADGKAINLVQRRGHLSYCYNACCCGRVDRGYAPIPVELYKSEWLRRKMRNVVHMTKGGCLGPCTLANVVTLLFDGNSVWFHSVNSDWQIIAIFDYIDSMIAADRFLVPPAELSENVFQFYTWKGSEASTKIGQTPMPTEGIVFLTHADTDLLTLHRTIQDLPDDFPKTLGINLMAVKSEAQMKQLLDGEIAAAQIIILRILGRPSAIPGFNELINRAKKNGQHLIVVSGTGDLNPDFAAASTVSPAILHDAMLYLQAGGYANFTSLLYYLSDHLLMTGFGSDAPVTLPEHGIYHPDLPENADLSDWLKRYNPDLPTAGITFYRSHWTSGNTTFIDAMVGALEDRNMNVLPIFTSSLKVTDPVSGQPVAFQFFNGEKGVQIDVLVNTVSLAITDIQKAGSENTGAEKALSQLNVPIIQAISSTMNRNAWESSSRGLSTLDTAMNVAIPEFDGRIITVPVSFKEKDRQAKGYEALDNRIDRVAGIALRFARLRHLKNSEKKVAFIFTNSNTKASQIGNAVGLDAPASLMNILYSMLAEGYQIKDLPATGTELIHQLIDRCSYDQTYLTPEQLSNAAGQVSFEQYAGWFDELPEALRKKITKQWGQAPGETYVHDGHIALAGLELGNAFVALQPPRGYGMDPDAIYHQPDLAPTHHYYALYRWLRDGWGADAIVHVGKHGTLEWLPGKGIGLSENCFPDAILGDLPLFYPFIINDPGEGSQAKRRAHAVVVDHLTPPMTSADSYGELAQLTQLVDEYYQVETLDPSKLPLLQRQIWELIKQTNLDTDLAAMLSRDHGDHKHDWDDDMTPEGVPASLAEMDGKDIAHLIEDIDGYLCELGAAQIRNGLHTLGQMPEGDALIDMLQALTRLPNATVPGLQSEMALLFGFEIEDLLQKKGQKIDSVSPQFQSLAGRPVVTAADAMEIIDELNNHLFRVLALHRFHPKSIDQVLYKTLDMAPSTAGLARIRLVLEFVCTQLVPNLARTDEEITNLMHGLSGGYIPAGPSGAPTRGMAHILPTGRNFYAVDPRALPSKAAWEVGQQLAREVLDRHLKETGRYPESVGISIWGTSAMRTHGDDVAEVLALMGARPVWQQESRRITGVEIISLEELGRPRIDVTTRISGFFRDAFPHLIELLDDAVQQVIVLDEPLDQNFVRKHYLKDLAELQKDNELSIEDAEERASYRIFGAAPGAYGAGILPLINEKNWHADADFAQAYVNWGGYAYTKNAQGVDARSEFQQCLSGVEVALHNQDNREHDIFDSDDYLQFHGGMIATIRSLTGQQPKHYFGDSQNPAQPVVRDLKEETLRVFRSRVVNPKWLDSIKKHGYKGGLELTATVDYLFGYDATANVIDDWMYEKVAETYALDANMQQFFAESNPWALHSIAERLLEAAQRGLWTEPSAEVLQGLKEVYLESEGLLEVRGSEDALTR</sequence>
<comment type="caution">
    <text evidence="2">The sequence shown here is derived from an EMBL/GenBank/DDBJ whole genome shotgun (WGS) entry which is preliminary data.</text>
</comment>
<dbReference type="RefSeq" id="WP_194124725.1">
    <property type="nucleotide sequence ID" value="NZ_JACYGY010000002.1"/>
</dbReference>
<dbReference type="GO" id="GO:0051116">
    <property type="term" value="F:cobaltochelatase activity"/>
    <property type="evidence" value="ECO:0007669"/>
    <property type="project" value="UniProtKB-EC"/>
</dbReference>
<accession>A0ABR9WLU7</accession>
<dbReference type="EC" id="6.6.1.2" evidence="2"/>